<protein>
    <submittedName>
        <fullName evidence="1">Uncharacterized protein</fullName>
    </submittedName>
</protein>
<dbReference type="EMBL" id="BARS01012036">
    <property type="protein sequence ID" value="GAF96377.1"/>
    <property type="molecule type" value="Genomic_DNA"/>
</dbReference>
<proteinExistence type="predicted"/>
<reference evidence="1" key="1">
    <citation type="journal article" date="2014" name="Front. Microbiol.">
        <title>High frequency of phylogenetically diverse reductive dehalogenase-homologous genes in deep subseafloor sedimentary metagenomes.</title>
        <authorList>
            <person name="Kawai M."/>
            <person name="Futagami T."/>
            <person name="Toyoda A."/>
            <person name="Takaki Y."/>
            <person name="Nishi S."/>
            <person name="Hori S."/>
            <person name="Arai W."/>
            <person name="Tsubouchi T."/>
            <person name="Morono Y."/>
            <person name="Uchiyama I."/>
            <person name="Ito T."/>
            <person name="Fujiyama A."/>
            <person name="Inagaki F."/>
            <person name="Takami H."/>
        </authorList>
    </citation>
    <scope>NUCLEOTIDE SEQUENCE</scope>
    <source>
        <strain evidence="1">Expedition CK06-06</strain>
    </source>
</reference>
<evidence type="ECO:0000313" key="1">
    <source>
        <dbReference type="EMBL" id="GAF96377.1"/>
    </source>
</evidence>
<comment type="caution">
    <text evidence="1">The sequence shown here is derived from an EMBL/GenBank/DDBJ whole genome shotgun (WGS) entry which is preliminary data.</text>
</comment>
<organism evidence="1">
    <name type="scientific">marine sediment metagenome</name>
    <dbReference type="NCBI Taxonomy" id="412755"/>
    <lineage>
        <taxon>unclassified sequences</taxon>
        <taxon>metagenomes</taxon>
        <taxon>ecological metagenomes</taxon>
    </lineage>
</organism>
<dbReference type="AlphaFoldDB" id="X0U7N1"/>
<gene>
    <name evidence="1" type="ORF">S01H1_21637</name>
</gene>
<sequence>MLLRVMTSRGARGGARRPARLVRNARPGRPHSAMIPSAARPTLAPRIVDARAAVYAAGHNHANVAAVTIA</sequence>
<name>X0U7N1_9ZZZZ</name>
<accession>X0U7N1</accession>